<reference evidence="3 4" key="1">
    <citation type="submission" date="2024-09" db="EMBL/GenBank/DDBJ databases">
        <authorList>
            <person name="Sun Q."/>
            <person name="Mori K."/>
        </authorList>
    </citation>
    <scope>NUCLEOTIDE SEQUENCE [LARGE SCALE GENOMIC DNA]</scope>
    <source>
        <strain evidence="3 4">CCM 7650</strain>
    </source>
</reference>
<evidence type="ECO:0000256" key="1">
    <source>
        <dbReference type="SAM" id="Phobius"/>
    </source>
</evidence>
<feature type="domain" description="Fatty acid desaturase" evidence="2">
    <location>
        <begin position="39"/>
        <end position="125"/>
    </location>
</feature>
<organism evidence="3 4">
    <name type="scientific">Fontibacter flavus</name>
    <dbReference type="NCBI Taxonomy" id="654838"/>
    <lineage>
        <taxon>Bacteria</taxon>
        <taxon>Pseudomonadati</taxon>
        <taxon>Bacteroidota</taxon>
        <taxon>Cytophagia</taxon>
        <taxon>Cytophagales</taxon>
        <taxon>Cyclobacteriaceae</taxon>
        <taxon>Fontibacter</taxon>
    </lineage>
</organism>
<keyword evidence="1" id="KW-0812">Transmembrane</keyword>
<feature type="transmembrane region" description="Helical" evidence="1">
    <location>
        <begin position="77"/>
        <end position="94"/>
    </location>
</feature>
<keyword evidence="1" id="KW-0472">Membrane</keyword>
<feature type="transmembrane region" description="Helical" evidence="1">
    <location>
        <begin position="12"/>
        <end position="32"/>
    </location>
</feature>
<evidence type="ECO:0000313" key="4">
    <source>
        <dbReference type="Proteomes" id="UP001589797"/>
    </source>
</evidence>
<dbReference type="RefSeq" id="WP_382387344.1">
    <property type="nucleotide sequence ID" value="NZ_JBHLWI010000027.1"/>
</dbReference>
<gene>
    <name evidence="3" type="ORF">ACFFIP_09355</name>
</gene>
<dbReference type="Proteomes" id="UP001589797">
    <property type="component" value="Unassembled WGS sequence"/>
</dbReference>
<proteinExistence type="predicted"/>
<evidence type="ECO:0000259" key="2">
    <source>
        <dbReference type="Pfam" id="PF00487"/>
    </source>
</evidence>
<feature type="transmembrane region" description="Helical" evidence="1">
    <location>
        <begin position="39"/>
        <end position="57"/>
    </location>
</feature>
<name>A0ABV6FSS1_9BACT</name>
<sequence length="239" mass="28649">MKNTEPLDPKGIFIGLGIIALWLTSLLLLLHWDFSWSNPLTYVAVLLQMHLYTGLFITAHDAMHGIVSSNKKINHGIGWIAALLFSYNFYWKLFPKHHEHHRHVATDEDPDYHPSGNFFLWYFSFIKQYVSIWQILLMAITFNVLKLFLPVENLIIFWMLPAVLSTLQLFYFGTFLPHRGESDNKHHSRSQRRNHIWSFLSCYFFGYHYEHHDSPGTPWWRLWKVKDLYEKERKMNFYK</sequence>
<dbReference type="EC" id="1.14.19.-" evidence="3"/>
<keyword evidence="1" id="KW-1133">Transmembrane helix</keyword>
<protein>
    <submittedName>
        <fullName evidence="3">Fatty acid desaturase</fullName>
        <ecNumber evidence="3">1.14.19.-</ecNumber>
    </submittedName>
</protein>
<dbReference type="GO" id="GO:0016491">
    <property type="term" value="F:oxidoreductase activity"/>
    <property type="evidence" value="ECO:0007669"/>
    <property type="project" value="UniProtKB-KW"/>
</dbReference>
<feature type="domain" description="Fatty acid desaturase" evidence="2">
    <location>
        <begin position="127"/>
        <end position="230"/>
    </location>
</feature>
<comment type="caution">
    <text evidence="3">The sequence shown here is derived from an EMBL/GenBank/DDBJ whole genome shotgun (WGS) entry which is preliminary data.</text>
</comment>
<dbReference type="InterPro" id="IPR005804">
    <property type="entry name" value="FA_desaturase_dom"/>
</dbReference>
<dbReference type="Pfam" id="PF00487">
    <property type="entry name" value="FA_desaturase"/>
    <property type="match status" value="2"/>
</dbReference>
<feature type="transmembrane region" description="Helical" evidence="1">
    <location>
        <begin position="129"/>
        <end position="149"/>
    </location>
</feature>
<keyword evidence="3" id="KW-0560">Oxidoreductase</keyword>
<keyword evidence="4" id="KW-1185">Reference proteome</keyword>
<feature type="transmembrane region" description="Helical" evidence="1">
    <location>
        <begin position="155"/>
        <end position="176"/>
    </location>
</feature>
<dbReference type="EMBL" id="JBHLWI010000027">
    <property type="protein sequence ID" value="MFC0262888.1"/>
    <property type="molecule type" value="Genomic_DNA"/>
</dbReference>
<accession>A0ABV6FSS1</accession>
<evidence type="ECO:0000313" key="3">
    <source>
        <dbReference type="EMBL" id="MFC0262888.1"/>
    </source>
</evidence>